<dbReference type="PANTHER" id="PTHR34136">
    <property type="match status" value="1"/>
</dbReference>
<protein>
    <submittedName>
        <fullName evidence="3">WecB/TagA/CpsF family glycosyltransferase</fullName>
    </submittedName>
</protein>
<dbReference type="CDD" id="cd06533">
    <property type="entry name" value="Glyco_transf_WecG_TagA"/>
    <property type="match status" value="1"/>
</dbReference>
<dbReference type="Pfam" id="PF03808">
    <property type="entry name" value="Glyco_tran_WecG"/>
    <property type="match status" value="1"/>
</dbReference>
<dbReference type="InterPro" id="IPR004629">
    <property type="entry name" value="WecG_TagA_CpsF"/>
</dbReference>
<dbReference type="AlphaFoldDB" id="A0A9D2NG59"/>
<name>A0A9D2NG59_9FIRM</name>
<accession>A0A9D2NG59</accession>
<comment type="caution">
    <text evidence="3">The sequence shown here is derived from an EMBL/GenBank/DDBJ whole genome shotgun (WGS) entry which is preliminary data.</text>
</comment>
<dbReference type="GO" id="GO:0016758">
    <property type="term" value="F:hexosyltransferase activity"/>
    <property type="evidence" value="ECO:0007669"/>
    <property type="project" value="TreeGrafter"/>
</dbReference>
<evidence type="ECO:0000313" key="3">
    <source>
        <dbReference type="EMBL" id="HJC24896.1"/>
    </source>
</evidence>
<proteinExistence type="predicted"/>
<evidence type="ECO:0000313" key="4">
    <source>
        <dbReference type="Proteomes" id="UP000823891"/>
    </source>
</evidence>
<dbReference type="Proteomes" id="UP000823891">
    <property type="component" value="Unassembled WGS sequence"/>
</dbReference>
<evidence type="ECO:0000256" key="2">
    <source>
        <dbReference type="ARBA" id="ARBA00022679"/>
    </source>
</evidence>
<dbReference type="PANTHER" id="PTHR34136:SF1">
    <property type="entry name" value="UDP-N-ACETYL-D-MANNOSAMINURONIC ACID TRANSFERASE"/>
    <property type="match status" value="1"/>
</dbReference>
<keyword evidence="1" id="KW-0328">Glycosyltransferase</keyword>
<sequence length="246" mass="28060">MKRQPLLNIFVHNVDWKETVHAIEDMIKKGKPSYVVEVNVDVLLKIEKDPALKKITEQADLVLVDGKPLVWIAKWMKHPVKEKISGADLIRVLCKRAAQKGYSVFILGGAEGVPEAAAENVKKEFPGIRIAGTYAPEWGFEKDQGQLDKINAMISEAHPDLLFACLGCPKQEKWIYENYKKCGALVCLCAGAAVDFLAGRVKRAPAWMSRCGLEWFYRFLKEPGRLFKRYFIDDMKIFGLIWKYRK</sequence>
<organism evidence="3 4">
    <name type="scientific">Candidatus Eisenbergiella merdavium</name>
    <dbReference type="NCBI Taxonomy" id="2838551"/>
    <lineage>
        <taxon>Bacteria</taxon>
        <taxon>Bacillati</taxon>
        <taxon>Bacillota</taxon>
        <taxon>Clostridia</taxon>
        <taxon>Lachnospirales</taxon>
        <taxon>Lachnospiraceae</taxon>
        <taxon>Eisenbergiella</taxon>
    </lineage>
</organism>
<dbReference type="EMBL" id="DWWS01000050">
    <property type="protein sequence ID" value="HJC24896.1"/>
    <property type="molecule type" value="Genomic_DNA"/>
</dbReference>
<reference evidence="3" key="1">
    <citation type="journal article" date="2021" name="PeerJ">
        <title>Extensive microbial diversity within the chicken gut microbiome revealed by metagenomics and culture.</title>
        <authorList>
            <person name="Gilroy R."/>
            <person name="Ravi A."/>
            <person name="Getino M."/>
            <person name="Pursley I."/>
            <person name="Horton D.L."/>
            <person name="Alikhan N.F."/>
            <person name="Baker D."/>
            <person name="Gharbi K."/>
            <person name="Hall N."/>
            <person name="Watson M."/>
            <person name="Adriaenssens E.M."/>
            <person name="Foster-Nyarko E."/>
            <person name="Jarju S."/>
            <person name="Secka A."/>
            <person name="Antonio M."/>
            <person name="Oren A."/>
            <person name="Chaudhuri R.R."/>
            <person name="La Ragione R."/>
            <person name="Hildebrand F."/>
            <person name="Pallen M.J."/>
        </authorList>
    </citation>
    <scope>NUCLEOTIDE SEQUENCE</scope>
    <source>
        <strain evidence="3">USAMLcec2-132</strain>
    </source>
</reference>
<dbReference type="NCBIfam" id="TIGR00696">
    <property type="entry name" value="wecG_tagA_cpsF"/>
    <property type="match status" value="1"/>
</dbReference>
<keyword evidence="2" id="KW-0808">Transferase</keyword>
<gene>
    <name evidence="3" type="ORF">H9761_14530</name>
</gene>
<evidence type="ECO:0000256" key="1">
    <source>
        <dbReference type="ARBA" id="ARBA00022676"/>
    </source>
</evidence>
<reference evidence="3" key="2">
    <citation type="submission" date="2021-04" db="EMBL/GenBank/DDBJ databases">
        <authorList>
            <person name="Gilroy R."/>
        </authorList>
    </citation>
    <scope>NUCLEOTIDE SEQUENCE</scope>
    <source>
        <strain evidence="3">USAMLcec2-132</strain>
    </source>
</reference>